<accession>A0A9P0F5S1</accession>
<evidence type="ECO:0000256" key="20">
    <source>
        <dbReference type="PIRSR" id="PIRSR000615-2"/>
    </source>
</evidence>
<keyword evidence="13" id="KW-0829">Tyrosine-protein kinase</keyword>
<dbReference type="SUPFAM" id="SSF48726">
    <property type="entry name" value="Immunoglobulin"/>
    <property type="match status" value="6"/>
</dbReference>
<dbReference type="InterPro" id="IPR017441">
    <property type="entry name" value="Protein_kinase_ATP_BS"/>
</dbReference>
<feature type="domain" description="Ig-like" evidence="27">
    <location>
        <begin position="519"/>
        <end position="610"/>
    </location>
</feature>
<keyword evidence="14" id="KW-1015">Disulfide bond</keyword>
<keyword evidence="6" id="KW-0808">Transferase</keyword>
<dbReference type="CDD" id="cd00096">
    <property type="entry name" value="Ig"/>
    <property type="match status" value="1"/>
</dbReference>
<dbReference type="InterPro" id="IPR003598">
    <property type="entry name" value="Ig_sub2"/>
</dbReference>
<keyword evidence="4" id="KW-1003">Cell membrane</keyword>
<evidence type="ECO:0000313" key="28">
    <source>
        <dbReference type="EMBL" id="CAH0393436.1"/>
    </source>
</evidence>
<evidence type="ECO:0000256" key="3">
    <source>
        <dbReference type="ARBA" id="ARBA00022473"/>
    </source>
</evidence>
<dbReference type="InterPro" id="IPR008266">
    <property type="entry name" value="Tyr_kinase_AS"/>
</dbReference>
<dbReference type="Proteomes" id="UP001152759">
    <property type="component" value="Chromosome 7"/>
</dbReference>
<evidence type="ECO:0000256" key="21">
    <source>
        <dbReference type="PIRSR" id="PIRSR000615-3"/>
    </source>
</evidence>
<feature type="domain" description="Ig-like" evidence="27">
    <location>
        <begin position="403"/>
        <end position="503"/>
    </location>
</feature>
<dbReference type="PROSITE" id="PS00240">
    <property type="entry name" value="RECEPTOR_TYR_KIN_III"/>
    <property type="match status" value="1"/>
</dbReference>
<dbReference type="PROSITE" id="PS50011">
    <property type="entry name" value="PROTEIN_KINASE_DOM"/>
    <property type="match status" value="1"/>
</dbReference>
<evidence type="ECO:0000259" key="26">
    <source>
        <dbReference type="PROSITE" id="PS50011"/>
    </source>
</evidence>
<dbReference type="InterPro" id="IPR007110">
    <property type="entry name" value="Ig-like_dom"/>
</dbReference>
<feature type="domain" description="Ig-like" evidence="27">
    <location>
        <begin position="5"/>
        <end position="88"/>
    </location>
</feature>
<protein>
    <recommendedName>
        <fullName evidence="2">receptor protein-tyrosine kinase</fullName>
        <ecNumber evidence="2">2.7.10.1</ecNumber>
    </recommendedName>
</protein>
<dbReference type="InterPro" id="IPR036179">
    <property type="entry name" value="Ig-like_dom_sf"/>
</dbReference>
<sequence>VSISPDVAELTIASGADISIRCESNNNVTWEYPEYEETDESSSSIEIKESQENGKIVSVLFLHRASYLDTGFFSCKNKHDLKQEAKIYIYVRDSEKLLAVSDTLVFLTQNEYGAVVIPCRPTSPDVNVSLLKDGEELPEAKFDPYIGFTIDNPTVRDSGIVSCEASRKNVSSSQIFNIRIDTHTDTVPKPFINSTKASHIVIGHDVELDCSVTVGIDVRIYVDWILPRDELLNDSRVKIGEDSTKKVEINGVHSIVGHKSLVIKNVTEADQGVYICSVTDHSSKNSKSEFILETHSADDTYLNLTLQGDVHEIIQPAGTQSIQWIVLVAAHPEPVLTWFNPEGKEIMLGSSSSGKYSVMSDLFTTKLVIKNLAVHDSGTYSLVADNSAHKRQLNVSLFVQDRPSVKLYNEQAYYLAGTSRRIECATIAYPLPRITWTMSSCSSYPNCSDEAYPLPSSEYTDTVMSSIDLKSQIIFGANDTTKFTCEACNSFGCENDTSIFVVSDVENGFAVWGPDLIVEKDDVVLGCGASKYDYLPEISWMFTMFDESGWSTPMPVSQSPKYRLTHGKSSFSFMLELTIKNVSHSDTGAYTCVINSRPGTAGIDQESTFTVDVKSLSAPMLIINKSNMNDSAWTLGTGHQIKWNCFIDATPPPTIIWYKDGEILQLPKNGSRIELLNNNQTLLIKYAALGDDGKYTCFATNKAGKYAVTNTLILADKPEEHDHLHLIIYAGVVLLLAFFVVCWLACKVHKEKKLRRELTAAGLINFEEGAIESLNPELGVQEQADMLPYYKKWEFPRDKLKLGKQLGSGAFGVVLMADADGIIEEGVKTTVAVKMVKGSIDFSAVKALASELKIMIHLGKHLNVVNLLGACTRNLNKRELLVIVEYCKHGSLHNYLLQHRQYFINLINPASGKLDSSFMHSMPKYWDLPNPNYSGRRNSSIRSSQRNSNYYTNSASASVNTQTTMLFDSGTPIGEDGYLQPIGNPTQVSNTNDKQPSYINSTDLVCWCFQVARGMEYLASRKVLHGDLAVRNILLADDNIVKICDFGLSKSMYNADNYLKKGAGKLPVKWMAPESIRDRIFSTQSDVWSFGIVIWEMFTLAKTPYPGVDSVDVLLNKLEDGYRLEQPAYAPNDIYSLMLECWEAKPSSRPSFTALAEKFGNLLEDRVRSHYTNLNEIYQRINSEEISSHGADYLAMMSSPSYVNTCPENENPGGYLSMSGPSTSPDERDSNGIELKPMLPRQPQSENYYVNQPTMISGHFNPSYLLLPQSPPPTYVNT</sequence>
<dbReference type="PROSITE" id="PS00107">
    <property type="entry name" value="PROTEIN_KINASE_ATP"/>
    <property type="match status" value="1"/>
</dbReference>
<dbReference type="SMART" id="SM00409">
    <property type="entry name" value="IG"/>
    <property type="match status" value="6"/>
</dbReference>
<comment type="subcellular location">
    <subcellularLocation>
        <location evidence="1">Cell membrane</location>
        <topology evidence="1">Single-pass type I membrane protein</topology>
    </subcellularLocation>
</comment>
<keyword evidence="7 25" id="KW-0812">Transmembrane</keyword>
<evidence type="ECO:0000256" key="11">
    <source>
        <dbReference type="ARBA" id="ARBA00022989"/>
    </source>
</evidence>
<evidence type="ECO:0000256" key="2">
    <source>
        <dbReference type="ARBA" id="ARBA00011902"/>
    </source>
</evidence>
<evidence type="ECO:0000256" key="6">
    <source>
        <dbReference type="ARBA" id="ARBA00022679"/>
    </source>
</evidence>
<dbReference type="Pfam" id="PF07714">
    <property type="entry name" value="PK_Tyr_Ser-Thr"/>
    <property type="match status" value="1"/>
</dbReference>
<feature type="site" description="Important for interaction with phosphotyrosine-binding proteins" evidence="22">
    <location>
        <position position="1171"/>
    </location>
</feature>
<evidence type="ECO:0000256" key="8">
    <source>
        <dbReference type="ARBA" id="ARBA00022741"/>
    </source>
</evidence>
<dbReference type="FunFam" id="3.30.200.20:FF:000384">
    <property type="entry name" value="Receptor protein-tyrosine kinase"/>
    <property type="match status" value="1"/>
</dbReference>
<evidence type="ECO:0000256" key="16">
    <source>
        <dbReference type="ARBA" id="ARBA00023180"/>
    </source>
</evidence>
<reference evidence="28" key="1">
    <citation type="submission" date="2021-12" db="EMBL/GenBank/DDBJ databases">
        <authorList>
            <person name="King R."/>
        </authorList>
    </citation>
    <scope>NUCLEOTIDE SEQUENCE</scope>
</reference>
<dbReference type="PANTHER" id="PTHR24416">
    <property type="entry name" value="TYROSINE-PROTEIN KINASE RECEPTOR"/>
    <property type="match status" value="1"/>
</dbReference>
<evidence type="ECO:0000256" key="18">
    <source>
        <dbReference type="ARBA" id="ARBA00051243"/>
    </source>
</evidence>
<dbReference type="EC" id="2.7.10.1" evidence="2"/>
<dbReference type="Pfam" id="PF21339">
    <property type="entry name" value="VEGFR-1-like_Ig-like"/>
    <property type="match status" value="1"/>
</dbReference>
<dbReference type="GO" id="GO:0043235">
    <property type="term" value="C:receptor complex"/>
    <property type="evidence" value="ECO:0007669"/>
    <property type="project" value="TreeGrafter"/>
</dbReference>
<keyword evidence="21" id="KW-0460">Magnesium</keyword>
<dbReference type="Pfam" id="PF00047">
    <property type="entry name" value="ig"/>
    <property type="match status" value="1"/>
</dbReference>
<feature type="transmembrane region" description="Helical" evidence="25">
    <location>
        <begin position="726"/>
        <end position="746"/>
    </location>
</feature>
<feature type="binding site" evidence="20">
    <location>
        <position position="1031"/>
    </location>
    <ligand>
        <name>ATP</name>
        <dbReference type="ChEBI" id="CHEBI:30616"/>
    </ligand>
</feature>
<evidence type="ECO:0000256" key="9">
    <source>
        <dbReference type="ARBA" id="ARBA00022777"/>
    </source>
</evidence>
<feature type="domain" description="Ig-like" evidence="27">
    <location>
        <begin position="188"/>
        <end position="293"/>
    </location>
</feature>
<feature type="active site" description="Proton acceptor" evidence="19">
    <location>
        <position position="1027"/>
    </location>
</feature>
<evidence type="ECO:0000256" key="4">
    <source>
        <dbReference type="ARBA" id="ARBA00022475"/>
    </source>
</evidence>
<evidence type="ECO:0000256" key="22">
    <source>
        <dbReference type="PIRSR" id="PIRSR000615-4"/>
    </source>
</evidence>
<dbReference type="Gene3D" id="2.60.40.10">
    <property type="entry name" value="Immunoglobulins"/>
    <property type="match status" value="7"/>
</dbReference>
<evidence type="ECO:0000256" key="10">
    <source>
        <dbReference type="ARBA" id="ARBA00022840"/>
    </source>
</evidence>
<keyword evidence="3" id="KW-0217">Developmental protein</keyword>
<evidence type="ECO:0000256" key="15">
    <source>
        <dbReference type="ARBA" id="ARBA00023170"/>
    </source>
</evidence>
<dbReference type="FunFam" id="1.10.510.10:FF:000373">
    <property type="entry name" value="Receptor protein-tyrosine kinase"/>
    <property type="match status" value="1"/>
</dbReference>
<dbReference type="InterPro" id="IPR013783">
    <property type="entry name" value="Ig-like_fold"/>
</dbReference>
<dbReference type="SUPFAM" id="SSF56112">
    <property type="entry name" value="Protein kinase-like (PK-like)"/>
    <property type="match status" value="1"/>
</dbReference>
<dbReference type="FunFam" id="2.60.40.10:FF:000032">
    <property type="entry name" value="palladin isoform X1"/>
    <property type="match status" value="1"/>
</dbReference>
<dbReference type="GO" id="GO:0007169">
    <property type="term" value="P:cell surface receptor protein tyrosine kinase signaling pathway"/>
    <property type="evidence" value="ECO:0007669"/>
    <property type="project" value="InterPro"/>
</dbReference>
<evidence type="ECO:0000259" key="27">
    <source>
        <dbReference type="PROSITE" id="PS50835"/>
    </source>
</evidence>
<dbReference type="AlphaFoldDB" id="A0A9P0F5S1"/>
<keyword evidence="17" id="KW-0393">Immunoglobulin domain</keyword>
<proteinExistence type="predicted"/>
<dbReference type="InterPro" id="IPR050122">
    <property type="entry name" value="RTK"/>
</dbReference>
<dbReference type="InterPro" id="IPR003599">
    <property type="entry name" value="Ig_sub"/>
</dbReference>
<dbReference type="GO" id="GO:0004714">
    <property type="term" value="F:transmembrane receptor protein tyrosine kinase activity"/>
    <property type="evidence" value="ECO:0007669"/>
    <property type="project" value="UniProtKB-EC"/>
</dbReference>
<keyword evidence="8 20" id="KW-0547">Nucleotide-binding</keyword>
<dbReference type="PANTHER" id="PTHR24416:SF600">
    <property type="entry name" value="PDGF- AND VEGF-RECEPTOR RELATED, ISOFORM J"/>
    <property type="match status" value="1"/>
</dbReference>
<keyword evidence="10 20" id="KW-0067">ATP-binding</keyword>
<name>A0A9P0F5S1_BEMTA</name>
<gene>
    <name evidence="28" type="ORF">BEMITA_LOCUS11839</name>
</gene>
<evidence type="ECO:0000256" key="7">
    <source>
        <dbReference type="ARBA" id="ARBA00022692"/>
    </source>
</evidence>
<evidence type="ECO:0000313" key="29">
    <source>
        <dbReference type="Proteomes" id="UP001152759"/>
    </source>
</evidence>
<dbReference type="SMART" id="SM00408">
    <property type="entry name" value="IGc2"/>
    <property type="match status" value="6"/>
</dbReference>
<dbReference type="InterPro" id="IPR013151">
    <property type="entry name" value="Immunoglobulin_dom"/>
</dbReference>
<dbReference type="InterPro" id="IPR000719">
    <property type="entry name" value="Prot_kinase_dom"/>
</dbReference>
<feature type="domain" description="Protein kinase" evidence="26">
    <location>
        <begin position="800"/>
        <end position="1163"/>
    </location>
</feature>
<dbReference type="InterPro" id="IPR013098">
    <property type="entry name" value="Ig_I-set"/>
</dbReference>
<dbReference type="GO" id="GO:0046872">
    <property type="term" value="F:metal ion binding"/>
    <property type="evidence" value="ECO:0007669"/>
    <property type="project" value="UniProtKB-KW"/>
</dbReference>
<dbReference type="Pfam" id="PF07679">
    <property type="entry name" value="I-set"/>
    <property type="match status" value="2"/>
</dbReference>
<dbReference type="GO" id="GO:0005524">
    <property type="term" value="F:ATP binding"/>
    <property type="evidence" value="ECO:0007669"/>
    <property type="project" value="UniProtKB-UniRule"/>
</dbReference>
<dbReference type="InterPro" id="IPR001245">
    <property type="entry name" value="Ser-Thr/Tyr_kinase_cat_dom"/>
</dbReference>
<dbReference type="PROSITE" id="PS00109">
    <property type="entry name" value="PROTEIN_KINASE_TYR"/>
    <property type="match status" value="1"/>
</dbReference>
<feature type="non-terminal residue" evidence="28">
    <location>
        <position position="1278"/>
    </location>
</feature>
<feature type="domain" description="Ig-like" evidence="27">
    <location>
        <begin position="619"/>
        <end position="713"/>
    </location>
</feature>
<keyword evidence="9" id="KW-0418">Kinase</keyword>
<keyword evidence="21" id="KW-0479">Metal-binding</keyword>
<dbReference type="Gene3D" id="3.30.200.20">
    <property type="entry name" value="Phosphorylase Kinase, domain 1"/>
    <property type="match status" value="1"/>
</dbReference>
<dbReference type="InterPro" id="IPR001824">
    <property type="entry name" value="Tyr_kinase_rcpt_3_CS"/>
</dbReference>
<dbReference type="GO" id="GO:0005886">
    <property type="term" value="C:plasma membrane"/>
    <property type="evidence" value="ECO:0007669"/>
    <property type="project" value="UniProtKB-SubCell"/>
</dbReference>
<organism evidence="28 29">
    <name type="scientific">Bemisia tabaci</name>
    <name type="common">Sweetpotato whitefly</name>
    <name type="synonym">Aleurodes tabaci</name>
    <dbReference type="NCBI Taxonomy" id="7038"/>
    <lineage>
        <taxon>Eukaryota</taxon>
        <taxon>Metazoa</taxon>
        <taxon>Ecdysozoa</taxon>
        <taxon>Arthropoda</taxon>
        <taxon>Hexapoda</taxon>
        <taxon>Insecta</taxon>
        <taxon>Pterygota</taxon>
        <taxon>Neoptera</taxon>
        <taxon>Paraneoptera</taxon>
        <taxon>Hemiptera</taxon>
        <taxon>Sternorrhyncha</taxon>
        <taxon>Aleyrodoidea</taxon>
        <taxon>Aleyrodidae</taxon>
        <taxon>Aleyrodinae</taxon>
        <taxon>Bemisia</taxon>
    </lineage>
</organism>
<evidence type="ECO:0000256" key="25">
    <source>
        <dbReference type="SAM" id="Phobius"/>
    </source>
</evidence>
<evidence type="ECO:0000256" key="17">
    <source>
        <dbReference type="ARBA" id="ARBA00023319"/>
    </source>
</evidence>
<dbReference type="EMBL" id="OU963868">
    <property type="protein sequence ID" value="CAH0393436.1"/>
    <property type="molecule type" value="Genomic_DNA"/>
</dbReference>
<evidence type="ECO:0000256" key="14">
    <source>
        <dbReference type="ARBA" id="ARBA00023157"/>
    </source>
</evidence>
<evidence type="ECO:0000256" key="13">
    <source>
        <dbReference type="ARBA" id="ARBA00023137"/>
    </source>
</evidence>
<dbReference type="PIRSF" id="PIRSF000615">
    <property type="entry name" value="TyrPK_CSF1-R"/>
    <property type="match status" value="1"/>
</dbReference>
<keyword evidence="15" id="KW-0675">Receptor</keyword>
<feature type="binding site" evidence="21">
    <location>
        <position position="1032"/>
    </location>
    <ligand>
        <name>Mg(2+)</name>
        <dbReference type="ChEBI" id="CHEBI:18420"/>
    </ligand>
</feature>
<evidence type="ECO:0000256" key="5">
    <source>
        <dbReference type="ARBA" id="ARBA00022553"/>
    </source>
</evidence>
<dbReference type="Gene3D" id="1.10.510.10">
    <property type="entry name" value="Transferase(Phosphotransferase) domain 1"/>
    <property type="match status" value="1"/>
</dbReference>
<evidence type="ECO:0000256" key="23">
    <source>
        <dbReference type="PROSITE-ProRule" id="PRU10141"/>
    </source>
</evidence>
<keyword evidence="12 25" id="KW-0472">Membrane</keyword>
<evidence type="ECO:0000256" key="12">
    <source>
        <dbReference type="ARBA" id="ARBA00023136"/>
    </source>
</evidence>
<evidence type="ECO:0000256" key="1">
    <source>
        <dbReference type="ARBA" id="ARBA00004251"/>
    </source>
</evidence>
<keyword evidence="29" id="KW-1185">Reference proteome</keyword>
<evidence type="ECO:0000256" key="19">
    <source>
        <dbReference type="PIRSR" id="PIRSR000615-1"/>
    </source>
</evidence>
<keyword evidence="5" id="KW-0597">Phosphoprotein</keyword>
<dbReference type="PROSITE" id="PS50835">
    <property type="entry name" value="IG_LIKE"/>
    <property type="match status" value="5"/>
</dbReference>
<feature type="binding site" evidence="20 23">
    <location>
        <position position="834"/>
    </location>
    <ligand>
        <name>ATP</name>
        <dbReference type="ChEBI" id="CHEBI:30616"/>
    </ligand>
</feature>
<dbReference type="InterPro" id="IPR011009">
    <property type="entry name" value="Kinase-like_dom_sf"/>
</dbReference>
<feature type="binding site" evidence="20">
    <location>
        <begin position="807"/>
        <end position="814"/>
    </location>
    <ligand>
        <name>ATP</name>
        <dbReference type="ChEBI" id="CHEBI:30616"/>
    </ligand>
</feature>
<comment type="catalytic activity">
    <reaction evidence="18">
        <text>L-tyrosyl-[protein] + ATP = O-phospho-L-tyrosyl-[protein] + ADP + H(+)</text>
        <dbReference type="Rhea" id="RHEA:10596"/>
        <dbReference type="Rhea" id="RHEA-COMP:10136"/>
        <dbReference type="Rhea" id="RHEA-COMP:20101"/>
        <dbReference type="ChEBI" id="CHEBI:15378"/>
        <dbReference type="ChEBI" id="CHEBI:30616"/>
        <dbReference type="ChEBI" id="CHEBI:46858"/>
        <dbReference type="ChEBI" id="CHEBI:61978"/>
        <dbReference type="ChEBI" id="CHEBI:456216"/>
        <dbReference type="EC" id="2.7.10.1"/>
    </reaction>
</comment>
<evidence type="ECO:0000256" key="24">
    <source>
        <dbReference type="SAM" id="MobiDB-lite"/>
    </source>
</evidence>
<keyword evidence="16" id="KW-0325">Glycoprotein</keyword>
<feature type="binding site" evidence="21">
    <location>
        <position position="1045"/>
    </location>
    <ligand>
        <name>Mg(2+)</name>
        <dbReference type="ChEBI" id="CHEBI:18420"/>
    </ligand>
</feature>
<feature type="region of interest" description="Disordered" evidence="24">
    <location>
        <begin position="1208"/>
        <end position="1245"/>
    </location>
</feature>
<keyword evidence="11 25" id="KW-1133">Transmembrane helix</keyword>